<organism evidence="2 3">
    <name type="scientific">Plectus sambesii</name>
    <dbReference type="NCBI Taxonomy" id="2011161"/>
    <lineage>
        <taxon>Eukaryota</taxon>
        <taxon>Metazoa</taxon>
        <taxon>Ecdysozoa</taxon>
        <taxon>Nematoda</taxon>
        <taxon>Chromadorea</taxon>
        <taxon>Plectida</taxon>
        <taxon>Plectina</taxon>
        <taxon>Plectoidea</taxon>
        <taxon>Plectidae</taxon>
        <taxon>Plectus</taxon>
    </lineage>
</organism>
<keyword evidence="2" id="KW-1185">Reference proteome</keyword>
<evidence type="ECO:0000256" key="1">
    <source>
        <dbReference type="SAM" id="MobiDB-lite"/>
    </source>
</evidence>
<evidence type="ECO:0000313" key="3">
    <source>
        <dbReference type="WBParaSite" id="PSAMB.scaffold406size52615.g5376.t1"/>
    </source>
</evidence>
<protein>
    <submittedName>
        <fullName evidence="3">Uncharacterized protein</fullName>
    </submittedName>
</protein>
<accession>A0A914WFF8</accession>
<reference evidence="3" key="1">
    <citation type="submission" date="2022-11" db="UniProtKB">
        <authorList>
            <consortium name="WormBaseParasite"/>
        </authorList>
    </citation>
    <scope>IDENTIFICATION</scope>
</reference>
<proteinExistence type="predicted"/>
<dbReference type="AlphaFoldDB" id="A0A914WFF8"/>
<dbReference type="WBParaSite" id="PSAMB.scaffold406size52615.g5376.t1">
    <property type="protein sequence ID" value="PSAMB.scaffold406size52615.g5376.t1"/>
    <property type="gene ID" value="PSAMB.scaffold406size52615.g5376"/>
</dbReference>
<evidence type="ECO:0000313" key="2">
    <source>
        <dbReference type="Proteomes" id="UP000887566"/>
    </source>
</evidence>
<sequence length="140" mass="15511">MQRSAQMCALPPPSEAGGTPTHNYTDRLRQPALAVHRQMKSARYLKASVDWLRRLVYRSHIVPRHLVALFGATRGSCTPHRRAQYIDYLWEMATSQRPVVSVRIGLAGPDQSYLGAVTVDSPSGGDRGDRRPELSCVVVG</sequence>
<feature type="region of interest" description="Disordered" evidence="1">
    <location>
        <begin position="1"/>
        <end position="24"/>
    </location>
</feature>
<dbReference type="Proteomes" id="UP000887566">
    <property type="component" value="Unplaced"/>
</dbReference>
<name>A0A914WFF8_9BILA</name>